<dbReference type="Proteomes" id="UP000295292">
    <property type="component" value="Unassembled WGS sequence"/>
</dbReference>
<reference evidence="4 5" key="1">
    <citation type="submission" date="2019-03" db="EMBL/GenBank/DDBJ databases">
        <title>Genomic Encyclopedia of Archaeal and Bacterial Type Strains, Phase II (KMG-II): from individual species to whole genera.</title>
        <authorList>
            <person name="Goeker M."/>
        </authorList>
    </citation>
    <scope>NUCLEOTIDE SEQUENCE [LARGE SCALE GENOMIC DNA]</scope>
    <source>
        <strain evidence="4 5">DSM 28353</strain>
    </source>
</reference>
<dbReference type="InterPro" id="IPR006860">
    <property type="entry name" value="FecR"/>
</dbReference>
<evidence type="ECO:0000259" key="2">
    <source>
        <dbReference type="Pfam" id="PF04773"/>
    </source>
</evidence>
<feature type="domain" description="FecR protein" evidence="2">
    <location>
        <begin position="174"/>
        <end position="274"/>
    </location>
</feature>
<evidence type="ECO:0000259" key="3">
    <source>
        <dbReference type="Pfam" id="PF16344"/>
    </source>
</evidence>
<comment type="caution">
    <text evidence="4">The sequence shown here is derived from an EMBL/GenBank/DDBJ whole genome shotgun (WGS) entry which is preliminary data.</text>
</comment>
<feature type="transmembrane region" description="Helical" evidence="1">
    <location>
        <begin position="82"/>
        <end position="101"/>
    </location>
</feature>
<keyword evidence="1" id="KW-0472">Membrane</keyword>
<dbReference type="PANTHER" id="PTHR30273:SF2">
    <property type="entry name" value="PROTEIN FECR"/>
    <property type="match status" value="1"/>
</dbReference>
<organism evidence="4 5">
    <name type="scientific">Sphingobacterium yanglingense</name>
    <dbReference type="NCBI Taxonomy" id="1437280"/>
    <lineage>
        <taxon>Bacteria</taxon>
        <taxon>Pseudomonadati</taxon>
        <taxon>Bacteroidota</taxon>
        <taxon>Sphingobacteriia</taxon>
        <taxon>Sphingobacteriales</taxon>
        <taxon>Sphingobacteriaceae</taxon>
        <taxon>Sphingobacterium</taxon>
    </lineage>
</organism>
<name>A0A4R6WIQ5_9SPHI</name>
<evidence type="ECO:0000313" key="4">
    <source>
        <dbReference type="EMBL" id="TDQ80170.1"/>
    </source>
</evidence>
<proteinExistence type="predicted"/>
<dbReference type="PANTHER" id="PTHR30273">
    <property type="entry name" value="PERIPLASMIC SIGNAL SENSOR AND SIGMA FACTOR ACTIVATOR FECR-RELATED"/>
    <property type="match status" value="1"/>
</dbReference>
<evidence type="ECO:0000313" key="5">
    <source>
        <dbReference type="Proteomes" id="UP000295292"/>
    </source>
</evidence>
<dbReference type="Pfam" id="PF04773">
    <property type="entry name" value="FecR"/>
    <property type="match status" value="1"/>
</dbReference>
<keyword evidence="5" id="KW-1185">Reference proteome</keyword>
<evidence type="ECO:0000256" key="1">
    <source>
        <dbReference type="SAM" id="Phobius"/>
    </source>
</evidence>
<keyword evidence="1" id="KW-1133">Transmembrane helix</keyword>
<dbReference type="Pfam" id="PF16344">
    <property type="entry name" value="FecR_C"/>
    <property type="match status" value="1"/>
</dbReference>
<dbReference type="GO" id="GO:0016989">
    <property type="term" value="F:sigma factor antagonist activity"/>
    <property type="evidence" value="ECO:0007669"/>
    <property type="project" value="TreeGrafter"/>
</dbReference>
<dbReference type="AlphaFoldDB" id="A0A4R6WIQ5"/>
<accession>A0A4R6WIQ5</accession>
<dbReference type="Gene3D" id="3.55.50.30">
    <property type="match status" value="1"/>
</dbReference>
<dbReference type="OrthoDB" id="1099963at2"/>
<protein>
    <submittedName>
        <fullName evidence="4">FecR family protein</fullName>
    </submittedName>
</protein>
<dbReference type="EMBL" id="SNYV01000011">
    <property type="protein sequence ID" value="TDQ80170.1"/>
    <property type="molecule type" value="Genomic_DNA"/>
</dbReference>
<dbReference type="InterPro" id="IPR012373">
    <property type="entry name" value="Ferrdict_sens_TM"/>
</dbReference>
<keyword evidence="1" id="KW-0812">Transmembrane</keyword>
<dbReference type="RefSeq" id="WP_133583912.1">
    <property type="nucleotide sequence ID" value="NZ_SNYV01000011.1"/>
</dbReference>
<dbReference type="Gene3D" id="2.60.120.1440">
    <property type="match status" value="1"/>
</dbReference>
<gene>
    <name evidence="4" type="ORF">CLV99_1626</name>
</gene>
<sequence length="386" mass="43241">MHTPEYYQLLANKWLDGTISDLEKAEFANWYNQNNKEDIDIPPDFAENEELLQNRILEKVLSKIALDSTTPKLSRIKRLKPVLIAASILLVSALGITIYHAKMNTEKAIQQAISPGAPKALLSLSNGKQFNLDQLKDGELLHTNGIHIVKKGNSEIIINISDNEKAMQNNLINNISTPAGGEYKIQLADGSRVMLNAESTLQFPSVFSTNKREVKLLKGEAYFEVNKVQAEGKKSVPFYVLSGEQIIEVLGTLFNVNAYDQQEVQTTLLEGSVQIGGDAENSKSRIKPGEQHVYNSKSGKSFIREVSLNPIFAWKDGYFLFENADLKTVLDAYSRWYNVEVEYDSSKVNFEFVGKIPRNTSFETALEVLKTTGVRYILSGNKLIIN</sequence>
<dbReference type="InterPro" id="IPR032508">
    <property type="entry name" value="FecR_C"/>
</dbReference>
<feature type="domain" description="Protein FecR C-terminal" evidence="3">
    <location>
        <begin position="318"/>
        <end position="385"/>
    </location>
</feature>
<dbReference type="PIRSF" id="PIRSF018266">
    <property type="entry name" value="FecR"/>
    <property type="match status" value="1"/>
</dbReference>